<dbReference type="KEGG" id="thyd:TTHT_1808"/>
<evidence type="ECO:0000256" key="3">
    <source>
        <dbReference type="ARBA" id="ARBA00022723"/>
    </source>
</evidence>
<dbReference type="EMBL" id="AP017470">
    <property type="protein sequence ID" value="BBB33270.1"/>
    <property type="molecule type" value="Genomic_DNA"/>
</dbReference>
<organism evidence="7 8">
    <name type="scientific">Thermotomaculum hydrothermale</name>
    <dbReference type="NCBI Taxonomy" id="981385"/>
    <lineage>
        <taxon>Bacteria</taxon>
        <taxon>Pseudomonadati</taxon>
        <taxon>Acidobacteriota</taxon>
        <taxon>Holophagae</taxon>
        <taxon>Thermotomaculales</taxon>
        <taxon>Thermotomaculaceae</taxon>
        <taxon>Thermotomaculum</taxon>
    </lineage>
</organism>
<evidence type="ECO:0000256" key="5">
    <source>
        <dbReference type="ARBA" id="ARBA00023004"/>
    </source>
</evidence>
<accession>A0A7R6SZZ0</accession>
<proteinExistence type="inferred from homology"/>
<dbReference type="AlphaFoldDB" id="A0A7R6SZZ0"/>
<dbReference type="PANTHER" id="PTHR36541:SF1">
    <property type="entry name" value="SUPEROXIDE REDUCTASE-RELATED"/>
    <property type="match status" value="1"/>
</dbReference>
<dbReference type="RefSeq" id="WP_201327577.1">
    <property type="nucleotide sequence ID" value="NZ_AP017470.1"/>
</dbReference>
<dbReference type="PANTHER" id="PTHR36541">
    <property type="entry name" value="SUPEROXIDE REDUCTASE-RELATED"/>
    <property type="match status" value="1"/>
</dbReference>
<keyword evidence="4" id="KW-0249">Electron transport</keyword>
<protein>
    <submittedName>
        <fullName evidence="7">Superoxide reductase</fullName>
        <ecNumber evidence="7">1.15.1.2</ecNumber>
    </submittedName>
</protein>
<evidence type="ECO:0000256" key="2">
    <source>
        <dbReference type="ARBA" id="ARBA00022448"/>
    </source>
</evidence>
<dbReference type="InterPro" id="IPR051233">
    <property type="entry name" value="Desulfoferrodoxin_SOR"/>
</dbReference>
<dbReference type="Gene3D" id="2.60.40.730">
    <property type="entry name" value="SOR catalytic domain"/>
    <property type="match status" value="1"/>
</dbReference>
<evidence type="ECO:0000313" key="8">
    <source>
        <dbReference type="Proteomes" id="UP000595564"/>
    </source>
</evidence>
<dbReference type="GO" id="GO:0050605">
    <property type="term" value="F:superoxide reductase activity"/>
    <property type="evidence" value="ECO:0007669"/>
    <property type="project" value="UniProtKB-EC"/>
</dbReference>
<feature type="domain" description="Desulfoferrodoxin ferrous iron-binding" evidence="6">
    <location>
        <begin position="55"/>
        <end position="135"/>
    </location>
</feature>
<dbReference type="InterPro" id="IPR036073">
    <property type="entry name" value="Desulfoferrodoxin_Fe-bd_dom_sf"/>
</dbReference>
<dbReference type="Proteomes" id="UP000595564">
    <property type="component" value="Chromosome"/>
</dbReference>
<keyword evidence="5" id="KW-0408">Iron</keyword>
<comment type="similarity">
    <text evidence="1">Belongs to the desulfoferrodoxin family.</text>
</comment>
<keyword evidence="2" id="KW-0813">Transport</keyword>
<evidence type="ECO:0000256" key="4">
    <source>
        <dbReference type="ARBA" id="ARBA00022982"/>
    </source>
</evidence>
<dbReference type="Pfam" id="PF01880">
    <property type="entry name" value="Desulfoferrodox"/>
    <property type="match status" value="1"/>
</dbReference>
<evidence type="ECO:0000259" key="6">
    <source>
        <dbReference type="Pfam" id="PF01880"/>
    </source>
</evidence>
<dbReference type="GO" id="GO:0005506">
    <property type="term" value="F:iron ion binding"/>
    <property type="evidence" value="ECO:0007669"/>
    <property type="project" value="InterPro"/>
</dbReference>
<dbReference type="SUPFAM" id="SSF49367">
    <property type="entry name" value="Superoxide reductase-like"/>
    <property type="match status" value="1"/>
</dbReference>
<keyword evidence="8" id="KW-1185">Reference proteome</keyword>
<evidence type="ECO:0000256" key="1">
    <source>
        <dbReference type="ARBA" id="ARBA00005941"/>
    </source>
</evidence>
<dbReference type="EC" id="1.15.1.2" evidence="7"/>
<reference evidence="7 8" key="1">
    <citation type="journal article" date="2012" name="Extremophiles">
        <title>Thermotomaculum hydrothermale gen. nov., sp. nov., a novel heterotrophic thermophile within the phylum Acidobacteria from a deep-sea hydrothermal vent chimney in the Southern Okinawa Trough.</title>
        <authorList>
            <person name="Izumi H."/>
            <person name="Nunoura T."/>
            <person name="Miyazaki M."/>
            <person name="Mino S."/>
            <person name="Toki T."/>
            <person name="Takai K."/>
            <person name="Sako Y."/>
            <person name="Sawabe T."/>
            <person name="Nakagawa S."/>
        </authorList>
    </citation>
    <scope>NUCLEOTIDE SEQUENCE [LARGE SCALE GENOMIC DNA]</scope>
    <source>
        <strain evidence="7 8">AC55</strain>
    </source>
</reference>
<keyword evidence="7" id="KW-0560">Oxidoreductase</keyword>
<name>A0A7R6SZZ0_9BACT</name>
<dbReference type="InterPro" id="IPR002742">
    <property type="entry name" value="Desulfoferrodoxin_Fe-bd_dom"/>
</dbReference>
<keyword evidence="3" id="KW-0479">Metal-binding</keyword>
<gene>
    <name evidence="7" type="primary">dfx</name>
    <name evidence="7" type="ORF">TTHT_1808</name>
</gene>
<evidence type="ECO:0000313" key="7">
    <source>
        <dbReference type="EMBL" id="BBB33270.1"/>
    </source>
</evidence>
<sequence>MKRRDFLKASLLGLGGTVLLKGTNVFACGNKTKCMGKEFTNIIYTKDNPGRWAKKVGSHAPVITVKKDKVTVETKHPMSEGHFIVRHTLVLKDGTVLGAKTFKPTDKPVSEYTLPKGYKGKIYATSFCNLHDFWLSEATV</sequence>